<dbReference type="EMBL" id="CP027845">
    <property type="protein sequence ID" value="AVP87991.1"/>
    <property type="molecule type" value="Genomic_DNA"/>
</dbReference>
<name>A0A2P1P9P4_9RICK</name>
<evidence type="ECO:0000313" key="2">
    <source>
        <dbReference type="EMBL" id="AVP87991.1"/>
    </source>
</evidence>
<dbReference type="Proteomes" id="UP000241762">
    <property type="component" value="Chromosome"/>
</dbReference>
<protein>
    <submittedName>
        <fullName evidence="2">Uncharacterized protein</fullName>
    </submittedName>
</protein>
<dbReference type="AlphaFoldDB" id="A0A2P1P9P4"/>
<evidence type="ECO:0000313" key="3">
    <source>
        <dbReference type="Proteomes" id="UP000241762"/>
    </source>
</evidence>
<accession>A0A2P1P9P4</accession>
<reference evidence="2 3" key="1">
    <citation type="submission" date="2018-03" db="EMBL/GenBank/DDBJ databases">
        <title>A gene transfer event suggests a long-term partnership between eustigmatophyte algae and a novel lineage of endosymbiotic bacteria.</title>
        <authorList>
            <person name="Yurchenko T."/>
            <person name="Sevcikova T."/>
            <person name="Pribyl P."/>
            <person name="El Karkouri K."/>
            <person name="Klimes V."/>
            <person name="Amaral R."/>
            <person name="Zbrankova V."/>
            <person name="Kim E."/>
            <person name="Raoult D."/>
            <person name="Santos L.M.A."/>
            <person name="Elias M."/>
        </authorList>
    </citation>
    <scope>NUCLEOTIDE SEQUENCE [LARGE SCALE GENOMIC DNA]</scope>
    <source>
        <strain evidence="2">CCALA 838</strain>
    </source>
</reference>
<dbReference type="KEGG" id="ptc:phytr_10630"/>
<feature type="region of interest" description="Disordered" evidence="1">
    <location>
        <begin position="348"/>
        <end position="371"/>
    </location>
</feature>
<dbReference type="InterPro" id="IPR027796">
    <property type="entry name" value="OTT_1508_deam-like"/>
</dbReference>
<keyword evidence="3" id="KW-1185">Reference proteome</keyword>
<gene>
    <name evidence="2" type="ORF">phytr_10630</name>
</gene>
<dbReference type="Pfam" id="PF14441">
    <property type="entry name" value="OTT_1508_deam"/>
    <property type="match status" value="1"/>
</dbReference>
<proteinExistence type="predicted"/>
<sequence>MRNEGEQGFSVNQLLNFIIPSERDQDGQHVSSSVEPRLNGDKEKCHLDCLARLMTSATSNEKCVAVCERGDKLLVASNSGSPEYAATYISQLQSYLNDPSEKYEMLELEAKKQISDKIKKDKVFDFEINYEFLKDINSELYGYLKEHNKSGTTTSLDQIIGKCSSILSLSEETSDLKIHQTASNIIRPLIDTQVLINQINKTQNLKIRQVIQAGEVDYVEGERGKHAEVKISDRLYDTRDSMPNGEYYIGITKLTCGPCDMALETFAEATGKNIKLSYAGTHGGTYSSWQIPKWITPDNPSHNIFVGKLNQILASDDKWDKAPEATAILKEDVDLFLENFTRKVTSAKEAEVDKGAGASGSIFPQPKEDKEVTLEASMKGGDIRASSA</sequence>
<organism evidence="2 3">
    <name type="scientific">Candidatus Phycorickettsia trachydisci</name>
    <dbReference type="NCBI Taxonomy" id="2115978"/>
    <lineage>
        <taxon>Bacteria</taxon>
        <taxon>Pseudomonadati</taxon>
        <taxon>Pseudomonadota</taxon>
        <taxon>Alphaproteobacteria</taxon>
        <taxon>Rickettsiales</taxon>
        <taxon>Rickettsiaceae</taxon>
        <taxon>Candidatus Phycorickettsia</taxon>
    </lineage>
</organism>
<dbReference type="OrthoDB" id="7162257at2"/>
<dbReference type="RefSeq" id="WP_106874821.1">
    <property type="nucleotide sequence ID" value="NZ_CP027845.1"/>
</dbReference>
<evidence type="ECO:0000256" key="1">
    <source>
        <dbReference type="SAM" id="MobiDB-lite"/>
    </source>
</evidence>